<gene>
    <name evidence="12 13 14 15" type="primary">LOC108707672</name>
</gene>
<evidence type="ECO:0000256" key="8">
    <source>
        <dbReference type="SAM" id="Phobius"/>
    </source>
</evidence>
<keyword evidence="3 9" id="KW-0732">Signal</keyword>
<dbReference type="InterPro" id="IPR013783">
    <property type="entry name" value="Ig-like_fold"/>
</dbReference>
<dbReference type="RefSeq" id="XP_041437679.1">
    <property type="nucleotide sequence ID" value="XM_041581745.1"/>
</dbReference>
<reference evidence="12 13" key="1">
    <citation type="submission" date="2025-04" db="UniProtKB">
        <authorList>
            <consortium name="RefSeq"/>
        </authorList>
    </citation>
    <scope>IDENTIFICATION</scope>
    <source>
        <strain evidence="12 13">J_2021</strain>
        <tissue evidence="12 13">Erythrocytes</tissue>
    </source>
</reference>
<comment type="subcellular location">
    <subcellularLocation>
        <location evidence="1">Membrane</location>
        <topology evidence="1">Single-pass type I membrane protein</topology>
    </subcellularLocation>
</comment>
<dbReference type="Proteomes" id="UP000186698">
    <property type="component" value="Chromosome 2L"/>
</dbReference>
<evidence type="ECO:0000256" key="3">
    <source>
        <dbReference type="ARBA" id="ARBA00022729"/>
    </source>
</evidence>
<organism evidence="11 14">
    <name type="scientific">Xenopus laevis</name>
    <name type="common">African clawed frog</name>
    <dbReference type="NCBI Taxonomy" id="8355"/>
    <lineage>
        <taxon>Eukaryota</taxon>
        <taxon>Metazoa</taxon>
        <taxon>Chordata</taxon>
        <taxon>Craniata</taxon>
        <taxon>Vertebrata</taxon>
        <taxon>Euteleostomi</taxon>
        <taxon>Amphibia</taxon>
        <taxon>Batrachia</taxon>
        <taxon>Anura</taxon>
        <taxon>Pipoidea</taxon>
        <taxon>Pipidae</taxon>
        <taxon>Xenopodinae</taxon>
        <taxon>Xenopus</taxon>
        <taxon>Xenopus</taxon>
    </lineage>
</organism>
<evidence type="ECO:0000256" key="5">
    <source>
        <dbReference type="ARBA" id="ARBA00023136"/>
    </source>
</evidence>
<evidence type="ECO:0000256" key="9">
    <source>
        <dbReference type="SAM" id="SignalP"/>
    </source>
</evidence>
<dbReference type="Pfam" id="PF09240">
    <property type="entry name" value="IL6Ra-bind"/>
    <property type="match status" value="1"/>
</dbReference>
<keyword evidence="7" id="KW-0325">Glycoprotein</keyword>
<dbReference type="RefSeq" id="XP_041437681.1">
    <property type="nucleotide sequence ID" value="XM_041581747.1"/>
</dbReference>
<dbReference type="AlphaFoldDB" id="A0A8J1M7K3"/>
<keyword evidence="5 8" id="KW-0472">Membrane</keyword>
<keyword evidence="11" id="KW-1185">Reference proteome</keyword>
<dbReference type="GO" id="GO:0019221">
    <property type="term" value="P:cytokine-mediated signaling pathway"/>
    <property type="evidence" value="ECO:0000318"/>
    <property type="project" value="GO_Central"/>
</dbReference>
<evidence type="ECO:0000256" key="6">
    <source>
        <dbReference type="ARBA" id="ARBA00023170"/>
    </source>
</evidence>
<dbReference type="RefSeq" id="XP_041437677.1">
    <property type="nucleotide sequence ID" value="XM_041581743.1"/>
</dbReference>
<dbReference type="OrthoDB" id="9835959at2759"/>
<protein>
    <submittedName>
        <fullName evidence="12 13">Granulocyte-macrophage colony-stimulating factor receptor subunit alpha</fullName>
    </submittedName>
</protein>
<evidence type="ECO:0000313" key="12">
    <source>
        <dbReference type="RefSeq" id="XP_041437677.1"/>
    </source>
</evidence>
<dbReference type="SUPFAM" id="SSF49265">
    <property type="entry name" value="Fibronectin type III"/>
    <property type="match status" value="2"/>
</dbReference>
<dbReference type="Gene3D" id="2.60.40.10">
    <property type="entry name" value="Immunoglobulins"/>
    <property type="match status" value="2"/>
</dbReference>
<dbReference type="GeneID" id="108707672"/>
<dbReference type="GO" id="GO:0009897">
    <property type="term" value="C:external side of plasma membrane"/>
    <property type="evidence" value="ECO:0000318"/>
    <property type="project" value="GO_Central"/>
</dbReference>
<dbReference type="InterPro" id="IPR015321">
    <property type="entry name" value="TypeI_recpt_CBD"/>
</dbReference>
<evidence type="ECO:0000313" key="13">
    <source>
        <dbReference type="RefSeq" id="XP_041437678.1"/>
    </source>
</evidence>
<dbReference type="PROSITE" id="PS50853">
    <property type="entry name" value="FN3"/>
    <property type="match status" value="1"/>
</dbReference>
<keyword evidence="6 12" id="KW-0675">Receptor</keyword>
<evidence type="ECO:0000256" key="7">
    <source>
        <dbReference type="ARBA" id="ARBA00023180"/>
    </source>
</evidence>
<dbReference type="RefSeq" id="XP_041437678.1">
    <property type="nucleotide sequence ID" value="XM_041581744.1"/>
</dbReference>
<feature type="transmembrane region" description="Helical" evidence="8">
    <location>
        <begin position="332"/>
        <end position="353"/>
    </location>
</feature>
<feature type="domain" description="Fibronectin type-III" evidence="10">
    <location>
        <begin position="229"/>
        <end position="324"/>
    </location>
</feature>
<dbReference type="GO" id="GO:0004896">
    <property type="term" value="F:cytokine receptor activity"/>
    <property type="evidence" value="ECO:0000318"/>
    <property type="project" value="GO_Central"/>
</dbReference>
<evidence type="ECO:0000313" key="11">
    <source>
        <dbReference type="Proteomes" id="UP000186698"/>
    </source>
</evidence>
<dbReference type="PANTHER" id="PTHR23037:SF46">
    <property type="entry name" value="INTERLEUKIN 5 RECEPTOR SUBUNIT ALPHA"/>
    <property type="match status" value="1"/>
</dbReference>
<feature type="signal peptide" evidence="9">
    <location>
        <begin position="1"/>
        <end position="25"/>
    </location>
</feature>
<proteinExistence type="predicted"/>
<sequence length="410" mass="47653">MFAMAWMLLVLCNLFILCTLQYIRAITAEEISPLHVKIKNVTVKPASLSITWYCNITEKMKNYTYNMIIKDYKQKFPLNIQNCSTEFFIHQHKRLTLHQGVSIKITANGTETEHDTWTTFYPEGEKQTSAKNVSCFVHVSAVNCSWNFSEKAPNDTIYSLWLYQELPTGEKCEDYTTNLTSRQMHCSFKPSNITFRQIAYLLVQGSSNTTTIQFYDQWIFLANNETLNPPRNIQVNASTREVAIKWENPETQENVGEHCFSYEIYLKGDTIQGTNIPVNQRLNFTFHEFTSSQTFELKMRAKRINLCHETEWSAWSKTFKFDPPVSRRLTKVHLFVLLAISTVIIVSSLICVCHRFQLLKKVFPPVPAPVIKLQGLEKDELKELRENLKSGYEKLPDNEEDFKICEIENC</sequence>
<keyword evidence="4 8" id="KW-1133">Transmembrane helix</keyword>
<dbReference type="PANTHER" id="PTHR23037">
    <property type="entry name" value="CYTOKINE RECEPTOR"/>
    <property type="match status" value="1"/>
</dbReference>
<evidence type="ECO:0000256" key="2">
    <source>
        <dbReference type="ARBA" id="ARBA00022692"/>
    </source>
</evidence>
<evidence type="ECO:0000256" key="1">
    <source>
        <dbReference type="ARBA" id="ARBA00004479"/>
    </source>
</evidence>
<evidence type="ECO:0000313" key="14">
    <source>
        <dbReference type="RefSeq" id="XP_041437679.1"/>
    </source>
</evidence>
<dbReference type="KEGG" id="xla:108707672"/>
<name>A0A8J1M7K3_XENLA</name>
<evidence type="ECO:0000313" key="15">
    <source>
        <dbReference type="RefSeq" id="XP_041437681.1"/>
    </source>
</evidence>
<feature type="chain" id="PRO_5044692468" evidence="9">
    <location>
        <begin position="26"/>
        <end position="410"/>
    </location>
</feature>
<evidence type="ECO:0000259" key="10">
    <source>
        <dbReference type="PROSITE" id="PS50853"/>
    </source>
</evidence>
<dbReference type="InterPro" id="IPR036116">
    <property type="entry name" value="FN3_sf"/>
</dbReference>
<evidence type="ECO:0000256" key="4">
    <source>
        <dbReference type="ARBA" id="ARBA00022989"/>
    </source>
</evidence>
<dbReference type="InterPro" id="IPR003961">
    <property type="entry name" value="FN3_dom"/>
</dbReference>
<keyword evidence="2 8" id="KW-0812">Transmembrane</keyword>
<accession>A0A8J1M7K3</accession>